<organism evidence="2 3">
    <name type="scientific">Pseudoduganella namucuonensis</name>
    <dbReference type="NCBI Taxonomy" id="1035707"/>
    <lineage>
        <taxon>Bacteria</taxon>
        <taxon>Pseudomonadati</taxon>
        <taxon>Pseudomonadota</taxon>
        <taxon>Betaproteobacteria</taxon>
        <taxon>Burkholderiales</taxon>
        <taxon>Oxalobacteraceae</taxon>
        <taxon>Telluria group</taxon>
        <taxon>Pseudoduganella</taxon>
    </lineage>
</organism>
<dbReference type="InterPro" id="IPR044843">
    <property type="entry name" value="Trans_IPPS_bact-type"/>
</dbReference>
<keyword evidence="1 2" id="KW-0808">Transferase</keyword>
<dbReference type="PROSITE" id="PS01044">
    <property type="entry name" value="SQUALEN_PHYTOEN_SYN_1"/>
    <property type="match status" value="1"/>
</dbReference>
<dbReference type="GO" id="GO:0016117">
    <property type="term" value="P:carotenoid biosynthetic process"/>
    <property type="evidence" value="ECO:0007669"/>
    <property type="project" value="InterPro"/>
</dbReference>
<dbReference type="SUPFAM" id="SSF48576">
    <property type="entry name" value="Terpenoid synthases"/>
    <property type="match status" value="1"/>
</dbReference>
<dbReference type="OrthoDB" id="9807580at2"/>
<sequence length="277" mass="31967">MSPDEYCQQKAAASGSSFYYSFLFLPVERRRAIMALYAFCREVDDTVDECTDEQVARVKLAWWRKEIAGMYEGKQSHPVTQALQPHLATYALKQEHMQAIIDGMEMDLNQTRYLDYPAMTRYCWHVASVVGILSASIFGVTRPETLQYAEKLGHAFQLTNIIRDVGEDARKGRIYLPINELQQFNVTAADLLNARHSESFENLMKFQIARAHQAYDEAFALLPKEDRRAQRPGLMMAAIYRTLLTEIEADGYHVLNQRISLTPIRKLWLAWKTYIRG</sequence>
<evidence type="ECO:0000313" key="2">
    <source>
        <dbReference type="EMBL" id="SFU57957.1"/>
    </source>
</evidence>
<dbReference type="AlphaFoldDB" id="A0A1I7HB87"/>
<dbReference type="GO" id="GO:0004311">
    <property type="term" value="F:geranylgeranyl diphosphate synthase activity"/>
    <property type="evidence" value="ECO:0007669"/>
    <property type="project" value="InterPro"/>
</dbReference>
<dbReference type="InterPro" id="IPR033904">
    <property type="entry name" value="Trans_IPPS_HH"/>
</dbReference>
<dbReference type="STRING" id="1035707.SAMN05216552_1005129"/>
<accession>A0A1I7HB87</accession>
<dbReference type="Pfam" id="PF00494">
    <property type="entry name" value="SQS_PSY"/>
    <property type="match status" value="1"/>
</dbReference>
<evidence type="ECO:0000256" key="1">
    <source>
        <dbReference type="ARBA" id="ARBA00022679"/>
    </source>
</evidence>
<keyword evidence="3" id="KW-1185">Reference proteome</keyword>
<dbReference type="SFLD" id="SFLDG01018">
    <property type="entry name" value="Squalene/Phytoene_Synthase_Lik"/>
    <property type="match status" value="1"/>
</dbReference>
<dbReference type="RefSeq" id="WP_093554912.1">
    <property type="nucleotide sequence ID" value="NZ_FPBO01000005.1"/>
</dbReference>
<dbReference type="Gene3D" id="1.10.600.10">
    <property type="entry name" value="Farnesyl Diphosphate Synthase"/>
    <property type="match status" value="1"/>
</dbReference>
<dbReference type="InterPro" id="IPR017828">
    <property type="entry name" value="SQ_synth_HpnD-like"/>
</dbReference>
<name>A0A1I7HB87_9BURK</name>
<dbReference type="SFLD" id="SFLDS00005">
    <property type="entry name" value="Isoprenoid_Synthase_Type_I"/>
    <property type="match status" value="1"/>
</dbReference>
<gene>
    <name evidence="2" type="ORF">SAMN05216552_1005129</name>
</gene>
<reference evidence="3" key="1">
    <citation type="submission" date="2016-10" db="EMBL/GenBank/DDBJ databases">
        <authorList>
            <person name="Varghese N."/>
            <person name="Submissions S."/>
        </authorList>
    </citation>
    <scope>NUCLEOTIDE SEQUENCE [LARGE SCALE GENOMIC DNA]</scope>
    <source>
        <strain evidence="3">CGMCC 1.11014</strain>
    </source>
</reference>
<dbReference type="SFLD" id="SFLDG01212">
    <property type="entry name" value="Phytoene_synthase_like"/>
    <property type="match status" value="1"/>
</dbReference>
<dbReference type="EMBL" id="FPBO01000005">
    <property type="protein sequence ID" value="SFU57957.1"/>
    <property type="molecule type" value="Genomic_DNA"/>
</dbReference>
<dbReference type="PROSITE" id="PS01045">
    <property type="entry name" value="SQUALEN_PHYTOEN_SYN_2"/>
    <property type="match status" value="1"/>
</dbReference>
<dbReference type="PANTHER" id="PTHR31480">
    <property type="entry name" value="BIFUNCTIONAL LYCOPENE CYCLASE/PHYTOENE SYNTHASE"/>
    <property type="match status" value="1"/>
</dbReference>
<evidence type="ECO:0000313" key="3">
    <source>
        <dbReference type="Proteomes" id="UP000199391"/>
    </source>
</evidence>
<dbReference type="GO" id="GO:0051996">
    <property type="term" value="F:squalene synthase [NAD(P)H] activity"/>
    <property type="evidence" value="ECO:0007669"/>
    <property type="project" value="InterPro"/>
</dbReference>
<dbReference type="CDD" id="cd00683">
    <property type="entry name" value="Trans_IPPS_HH"/>
    <property type="match status" value="1"/>
</dbReference>
<protein>
    <submittedName>
        <fullName evidence="2">Farnesyl-diphosphate farnesyltransferase</fullName>
    </submittedName>
</protein>
<dbReference type="InterPro" id="IPR002060">
    <property type="entry name" value="Squ/phyt_synthse"/>
</dbReference>
<dbReference type="InterPro" id="IPR008949">
    <property type="entry name" value="Isoprenoid_synthase_dom_sf"/>
</dbReference>
<dbReference type="InterPro" id="IPR019845">
    <property type="entry name" value="Squalene/phytoene_synthase_CS"/>
</dbReference>
<proteinExistence type="predicted"/>
<dbReference type="NCBIfam" id="TIGR03465">
    <property type="entry name" value="HpnD"/>
    <property type="match status" value="1"/>
</dbReference>
<dbReference type="Proteomes" id="UP000199391">
    <property type="component" value="Unassembled WGS sequence"/>
</dbReference>